<feature type="transmembrane region" description="Helical" evidence="1">
    <location>
        <begin position="132"/>
        <end position="159"/>
    </location>
</feature>
<feature type="transmembrane region" description="Helical" evidence="1">
    <location>
        <begin position="86"/>
        <end position="111"/>
    </location>
</feature>
<dbReference type="EMBL" id="JBEXPZ010000065">
    <property type="protein sequence ID" value="MET9850116.1"/>
    <property type="molecule type" value="Genomic_DNA"/>
</dbReference>
<keyword evidence="1" id="KW-1133">Transmembrane helix</keyword>
<keyword evidence="1" id="KW-0812">Transmembrane</keyword>
<name>A0ABV2V8H3_9ACTN</name>
<feature type="transmembrane region" description="Helical" evidence="1">
    <location>
        <begin position="208"/>
        <end position="226"/>
    </location>
</feature>
<proteinExistence type="predicted"/>
<keyword evidence="1" id="KW-0472">Membrane</keyword>
<dbReference type="RefSeq" id="WP_355403081.1">
    <property type="nucleotide sequence ID" value="NZ_JBEXPZ010000065.1"/>
</dbReference>
<evidence type="ECO:0000256" key="1">
    <source>
        <dbReference type="SAM" id="Phobius"/>
    </source>
</evidence>
<organism evidence="2 3">
    <name type="scientific">Streptomyces ossamyceticus</name>
    <dbReference type="NCBI Taxonomy" id="249581"/>
    <lineage>
        <taxon>Bacteria</taxon>
        <taxon>Bacillati</taxon>
        <taxon>Actinomycetota</taxon>
        <taxon>Actinomycetes</taxon>
        <taxon>Kitasatosporales</taxon>
        <taxon>Streptomycetaceae</taxon>
        <taxon>Streptomyces</taxon>
    </lineage>
</organism>
<feature type="transmembrane region" description="Helical" evidence="1">
    <location>
        <begin position="179"/>
        <end position="201"/>
    </location>
</feature>
<feature type="transmembrane region" description="Helical" evidence="1">
    <location>
        <begin position="304"/>
        <end position="322"/>
    </location>
</feature>
<accession>A0ABV2V8H3</accession>
<reference evidence="2 3" key="1">
    <citation type="submission" date="2024-06" db="EMBL/GenBank/DDBJ databases">
        <title>The Natural Products Discovery Center: Release of the First 8490 Sequenced Strains for Exploring Actinobacteria Biosynthetic Diversity.</title>
        <authorList>
            <person name="Kalkreuter E."/>
            <person name="Kautsar S.A."/>
            <person name="Yang D."/>
            <person name="Bader C.D."/>
            <person name="Teijaro C.N."/>
            <person name="Fluegel L."/>
            <person name="Davis C.M."/>
            <person name="Simpson J.R."/>
            <person name="Lauterbach L."/>
            <person name="Steele A.D."/>
            <person name="Gui C."/>
            <person name="Meng S."/>
            <person name="Li G."/>
            <person name="Viehrig K."/>
            <person name="Ye F."/>
            <person name="Su P."/>
            <person name="Kiefer A.F."/>
            <person name="Nichols A."/>
            <person name="Cepeda A.J."/>
            <person name="Yan W."/>
            <person name="Fan B."/>
            <person name="Jiang Y."/>
            <person name="Adhikari A."/>
            <person name="Zheng C.-J."/>
            <person name="Schuster L."/>
            <person name="Cowan T.M."/>
            <person name="Smanski M.J."/>
            <person name="Chevrette M.G."/>
            <person name="De Carvalho L.P.S."/>
            <person name="Shen B."/>
        </authorList>
    </citation>
    <scope>NUCLEOTIDE SEQUENCE [LARGE SCALE GENOMIC DNA]</scope>
    <source>
        <strain evidence="2 3">NPDC006434</strain>
    </source>
</reference>
<evidence type="ECO:0000313" key="2">
    <source>
        <dbReference type="EMBL" id="MET9850116.1"/>
    </source>
</evidence>
<comment type="caution">
    <text evidence="2">The sequence shown here is derived from an EMBL/GenBank/DDBJ whole genome shotgun (WGS) entry which is preliminary data.</text>
</comment>
<sequence length="330" mass="35054">MTALTTTASRPRGGPRGLTWTLLRLHTAAVWFWALLVAVAAGCLLWAAVPGGDAAWTAYTSGGCDNGVVDEGCNLNAPAIELYGTAMYLGSAIINIAPLLIAIWAGAALIGRELENGTAKLAWTQSVTPARWLAAKLALPAGLLTAGTLLLVQLHRIMWQAHDSRWKGAGVWQWHDSQILISNGPVAVAHVLLGLAVGVLIGLLTRRSLASMGYGFFTMGGLLYALELVRPHLWPAKTATNPAATGQPPYIGMTVEEGGITPGGDRVPDLCLMSTDCMPGEDVVGYYRDYHPASHFWPLQLVETGVVLAVTAVLVVLSFRLLRRRTGGTS</sequence>
<protein>
    <submittedName>
        <fullName evidence="2">ABC transporter permease</fullName>
    </submittedName>
</protein>
<gene>
    <name evidence="2" type="ORF">ABZZ21_37325</name>
</gene>
<evidence type="ECO:0000313" key="3">
    <source>
        <dbReference type="Proteomes" id="UP001550210"/>
    </source>
</evidence>
<keyword evidence="3" id="KW-1185">Reference proteome</keyword>
<dbReference type="Proteomes" id="UP001550210">
    <property type="component" value="Unassembled WGS sequence"/>
</dbReference>
<feature type="transmembrane region" description="Helical" evidence="1">
    <location>
        <begin position="30"/>
        <end position="49"/>
    </location>
</feature>